<dbReference type="Proteomes" id="UP000236728">
    <property type="component" value="Unassembled WGS sequence"/>
</dbReference>
<evidence type="ECO:0000313" key="2">
    <source>
        <dbReference type="EMBL" id="SEG04744.1"/>
    </source>
</evidence>
<dbReference type="OrthoDB" id="277063at2"/>
<dbReference type="InterPro" id="IPR038056">
    <property type="entry name" value="YjbR-like_sf"/>
</dbReference>
<feature type="compositionally biased region" description="Basic residues" evidence="1">
    <location>
        <begin position="114"/>
        <end position="145"/>
    </location>
</feature>
<proteinExistence type="predicted"/>
<dbReference type="Pfam" id="PF04237">
    <property type="entry name" value="YjbR"/>
    <property type="match status" value="1"/>
</dbReference>
<evidence type="ECO:0000313" key="3">
    <source>
        <dbReference type="Proteomes" id="UP000236728"/>
    </source>
</evidence>
<feature type="region of interest" description="Disordered" evidence="1">
    <location>
        <begin position="105"/>
        <end position="145"/>
    </location>
</feature>
<accession>A0A1H5WYY4</accession>
<dbReference type="RefSeq" id="WP_103932682.1">
    <property type="nucleotide sequence ID" value="NZ_FNVA01000002.1"/>
</dbReference>
<reference evidence="2 3" key="1">
    <citation type="submission" date="2016-10" db="EMBL/GenBank/DDBJ databases">
        <authorList>
            <person name="de Groot N.N."/>
        </authorList>
    </citation>
    <scope>NUCLEOTIDE SEQUENCE [LARGE SCALE GENOMIC DNA]</scope>
    <source>
        <strain evidence="2 3">DSM 22489</strain>
    </source>
</reference>
<protein>
    <submittedName>
        <fullName evidence="2">YjbR protein</fullName>
    </submittedName>
</protein>
<dbReference type="SUPFAM" id="SSF142906">
    <property type="entry name" value="YjbR-like"/>
    <property type="match status" value="1"/>
</dbReference>
<evidence type="ECO:0000256" key="1">
    <source>
        <dbReference type="SAM" id="MobiDB-lite"/>
    </source>
</evidence>
<dbReference type="InterPro" id="IPR058532">
    <property type="entry name" value="YjbR/MT2646/Rv2570-like"/>
</dbReference>
<dbReference type="AlphaFoldDB" id="A0A1H5WYY4"/>
<sequence>MTPADFQRLALALPGAEQGAHMGAIDFRVGGRIFATLAHAAQGYGNLMLTPEAQQDLLADAPHLFLPVPGGWGRMGATHIRLASATEAELSDALRVAWILRMEKNSKTTSANRKPAKKAAKKSAAKKTATKAKAPAKKRTPKPNT</sequence>
<organism evidence="2 3">
    <name type="scientific">Bryocella elongata</name>
    <dbReference type="NCBI Taxonomy" id="863522"/>
    <lineage>
        <taxon>Bacteria</taxon>
        <taxon>Pseudomonadati</taxon>
        <taxon>Acidobacteriota</taxon>
        <taxon>Terriglobia</taxon>
        <taxon>Terriglobales</taxon>
        <taxon>Acidobacteriaceae</taxon>
        <taxon>Bryocella</taxon>
    </lineage>
</organism>
<gene>
    <name evidence="2" type="ORF">SAMN05421819_1806</name>
</gene>
<dbReference type="EMBL" id="FNVA01000002">
    <property type="protein sequence ID" value="SEG04744.1"/>
    <property type="molecule type" value="Genomic_DNA"/>
</dbReference>
<keyword evidence="3" id="KW-1185">Reference proteome</keyword>
<name>A0A1H5WYY4_9BACT</name>